<feature type="region of interest" description="Disordered" evidence="1">
    <location>
        <begin position="1"/>
        <end position="22"/>
    </location>
</feature>
<dbReference type="GeneID" id="300116370"/>
<gene>
    <name evidence="3" type="ORF">D0C37_19665</name>
</gene>
<dbReference type="KEGG" id="sky:D0C37_19665"/>
<feature type="transmembrane region" description="Helical" evidence="2">
    <location>
        <begin position="212"/>
        <end position="231"/>
    </location>
</feature>
<evidence type="ECO:0000313" key="3">
    <source>
        <dbReference type="EMBL" id="AXQ56588.1"/>
    </source>
</evidence>
<feature type="transmembrane region" description="Helical" evidence="2">
    <location>
        <begin position="237"/>
        <end position="257"/>
    </location>
</feature>
<feature type="region of interest" description="Disordered" evidence="1">
    <location>
        <begin position="125"/>
        <end position="150"/>
    </location>
</feature>
<name>A0A385DDW0_9ACTN</name>
<dbReference type="AlphaFoldDB" id="A0A385DDW0"/>
<dbReference type="Proteomes" id="UP000259636">
    <property type="component" value="Chromosome"/>
</dbReference>
<evidence type="ECO:0008006" key="5">
    <source>
        <dbReference type="Google" id="ProtNLM"/>
    </source>
</evidence>
<evidence type="ECO:0000256" key="1">
    <source>
        <dbReference type="SAM" id="MobiDB-lite"/>
    </source>
</evidence>
<keyword evidence="2" id="KW-1133">Transmembrane helix</keyword>
<evidence type="ECO:0000313" key="4">
    <source>
        <dbReference type="Proteomes" id="UP000259636"/>
    </source>
</evidence>
<protein>
    <recommendedName>
        <fullName evidence="5">WXG100 family type VII secretion target</fullName>
    </recommendedName>
</protein>
<proteinExistence type="predicted"/>
<feature type="compositionally biased region" description="Pro residues" evidence="1">
    <location>
        <begin position="388"/>
        <end position="403"/>
    </location>
</feature>
<organism evidence="3 4">
    <name type="scientific">Streptomyces koyangensis</name>
    <dbReference type="NCBI Taxonomy" id="188770"/>
    <lineage>
        <taxon>Bacteria</taxon>
        <taxon>Bacillati</taxon>
        <taxon>Actinomycetota</taxon>
        <taxon>Actinomycetes</taxon>
        <taxon>Kitasatosporales</taxon>
        <taxon>Streptomycetaceae</taxon>
        <taxon>Streptomyces</taxon>
        <taxon>Streptomyces aurantiacus group</taxon>
    </lineage>
</organism>
<sequence length="431" mass="44793">MARRPRDWDPIHDGDPIPGDPYEVAKLGKDLRDMADAIKEQSAAIDALATVEGWDSDAGRAFHEIAGDTAGRLKRAYDRYDEAATAMGTKVTDGAKNYASQLNRAQELADKARTRAMTANEKYQEALKKVGPPPTVRPPDSELSAAEQKRYEEQRDDNYDIVLDCMRDVSEAKQIRDDAAKDAQKKIKNIIHHDGVRDPGGFMNFLADWADGLANISAILSVLAVICAFVPPLQALAPIFAALAVISSALALAGHAYDMTVRGGKLNLLKLGLDVLGVVPGLGVLKGFGALKGLKGLGGGFRGVMGGIRGAFGGAGRGALAGVGEKFFNGIAVKAVNGILTKAGRAPLAGESITAAIKGAGFISAVYKIATGKSGEATGDPGDMGGPVPEPQPGPSPTPPSPSPSGEQQPELAPTPVPGPSPQPFHAALAA</sequence>
<keyword evidence="2" id="KW-0472">Membrane</keyword>
<evidence type="ECO:0000256" key="2">
    <source>
        <dbReference type="SAM" id="Phobius"/>
    </source>
</evidence>
<dbReference type="RefSeq" id="WP_101277962.1">
    <property type="nucleotide sequence ID" value="NZ_CP031742.1"/>
</dbReference>
<feature type="compositionally biased region" description="Pro residues" evidence="1">
    <location>
        <begin position="413"/>
        <end position="423"/>
    </location>
</feature>
<feature type="compositionally biased region" description="Basic and acidic residues" evidence="1">
    <location>
        <begin position="1"/>
        <end position="15"/>
    </location>
</feature>
<keyword evidence="2" id="KW-0812">Transmembrane</keyword>
<dbReference type="EMBL" id="CP031742">
    <property type="protein sequence ID" value="AXQ56588.1"/>
    <property type="molecule type" value="Genomic_DNA"/>
</dbReference>
<accession>A0A385DDW0</accession>
<feature type="region of interest" description="Disordered" evidence="1">
    <location>
        <begin position="374"/>
        <end position="431"/>
    </location>
</feature>
<reference evidence="3 4" key="1">
    <citation type="submission" date="2018-08" db="EMBL/GenBank/DDBJ databases">
        <authorList>
            <person name="Ferrada E.E."/>
            <person name="Latorre B.A."/>
        </authorList>
    </citation>
    <scope>NUCLEOTIDE SEQUENCE [LARGE SCALE GENOMIC DNA]</scope>
    <source>
        <strain evidence="3 4">VK-A60T</strain>
    </source>
</reference>